<proteinExistence type="predicted"/>
<name>A0A1X3DBD9_9NEIS</name>
<gene>
    <name evidence="1" type="ORF">BWD09_05895</name>
</gene>
<evidence type="ECO:0000313" key="2">
    <source>
        <dbReference type="Proteomes" id="UP000193118"/>
    </source>
</evidence>
<dbReference type="GeneID" id="94580062"/>
<sequence length="141" mass="15445">MKKILYSALIILAACSPHNKTETEVDNKKVAKKQTDTTISASAPTPHQIEENGSGTVKMIGKVHFSFEQAEFTTSEKTFFIISGYSLIRNVEAKREHSGAYNVTLHNVCINGRILTKAQNNGNGFGPLGRYNQAVVVESLC</sequence>
<comment type="caution">
    <text evidence="1">The sequence shown here is derived from an EMBL/GenBank/DDBJ whole genome shotgun (WGS) entry which is preliminary data.</text>
</comment>
<accession>A0A1X3DBD9</accession>
<reference evidence="2" key="1">
    <citation type="submission" date="2017-01" db="EMBL/GenBank/DDBJ databases">
        <authorList>
            <person name="Wolfgang W.J."/>
            <person name="Cole J."/>
            <person name="Wroblewski D."/>
            <person name="Mcginnis J."/>
            <person name="Musser K.A."/>
        </authorList>
    </citation>
    <scope>NUCLEOTIDE SEQUENCE [LARGE SCALE GENOMIC DNA]</scope>
    <source>
        <strain evidence="2">DSM 19151</strain>
    </source>
</reference>
<dbReference type="OrthoDB" id="8606934at2"/>
<dbReference type="AlphaFoldDB" id="A0A1X3DBD9"/>
<keyword evidence="2" id="KW-1185">Reference proteome</keyword>
<organism evidence="1 2">
    <name type="scientific">Neisseria dentiae</name>
    <dbReference type="NCBI Taxonomy" id="194197"/>
    <lineage>
        <taxon>Bacteria</taxon>
        <taxon>Pseudomonadati</taxon>
        <taxon>Pseudomonadota</taxon>
        <taxon>Betaproteobacteria</taxon>
        <taxon>Neisseriales</taxon>
        <taxon>Neisseriaceae</taxon>
        <taxon>Neisseria</taxon>
    </lineage>
</organism>
<evidence type="ECO:0000313" key="1">
    <source>
        <dbReference type="EMBL" id="OSI17249.1"/>
    </source>
</evidence>
<dbReference type="RefSeq" id="WP_085365780.1">
    <property type="nucleotide sequence ID" value="NZ_CAUJPZ010000028.1"/>
</dbReference>
<dbReference type="PROSITE" id="PS51257">
    <property type="entry name" value="PROKAR_LIPOPROTEIN"/>
    <property type="match status" value="1"/>
</dbReference>
<dbReference type="Proteomes" id="UP000193118">
    <property type="component" value="Unassembled WGS sequence"/>
</dbReference>
<protein>
    <recommendedName>
        <fullName evidence="3">Lipoprotein</fullName>
    </recommendedName>
</protein>
<dbReference type="EMBL" id="MTBO01000011">
    <property type="protein sequence ID" value="OSI17249.1"/>
    <property type="molecule type" value="Genomic_DNA"/>
</dbReference>
<evidence type="ECO:0008006" key="3">
    <source>
        <dbReference type="Google" id="ProtNLM"/>
    </source>
</evidence>